<feature type="domain" description="Signal transduction histidine kinase subgroup 3 dimerisation and phosphoacceptor" evidence="11">
    <location>
        <begin position="66"/>
        <end position="126"/>
    </location>
</feature>
<keyword evidence="13" id="KW-1185">Reference proteome</keyword>
<dbReference type="GO" id="GO:0005524">
    <property type="term" value="F:ATP binding"/>
    <property type="evidence" value="ECO:0007669"/>
    <property type="project" value="UniProtKB-KW"/>
</dbReference>
<dbReference type="InterPro" id="IPR003594">
    <property type="entry name" value="HATPase_dom"/>
</dbReference>
<evidence type="ECO:0000259" key="11">
    <source>
        <dbReference type="Pfam" id="PF07730"/>
    </source>
</evidence>
<evidence type="ECO:0000256" key="2">
    <source>
        <dbReference type="ARBA" id="ARBA00012438"/>
    </source>
</evidence>
<dbReference type="Proteomes" id="UP000220133">
    <property type="component" value="Chromosome"/>
</dbReference>
<keyword evidence="8" id="KW-0902">Two-component regulatory system</keyword>
<dbReference type="KEGG" id="cbae:COR50_17760"/>
<dbReference type="EMBL" id="CP023777">
    <property type="protein sequence ID" value="ATL48862.1"/>
    <property type="molecule type" value="Genomic_DNA"/>
</dbReference>
<reference evidence="12 13" key="1">
    <citation type="submission" date="2017-10" db="EMBL/GenBank/DDBJ databases">
        <title>Paenichitinophaga pekingensis gen. nov., sp. nov., isolated from activated sludge.</title>
        <authorList>
            <person name="Jin D."/>
            <person name="Kong X."/>
            <person name="Deng Y."/>
            <person name="Bai Z."/>
        </authorList>
    </citation>
    <scope>NUCLEOTIDE SEQUENCE [LARGE SCALE GENOMIC DNA]</scope>
    <source>
        <strain evidence="12 13">13</strain>
    </source>
</reference>
<dbReference type="SUPFAM" id="SSF55874">
    <property type="entry name" value="ATPase domain of HSP90 chaperone/DNA topoisomerase II/histidine kinase"/>
    <property type="match status" value="1"/>
</dbReference>
<dbReference type="RefSeq" id="WP_098195233.1">
    <property type="nucleotide sequence ID" value="NZ_CP023777.1"/>
</dbReference>
<evidence type="ECO:0000256" key="6">
    <source>
        <dbReference type="ARBA" id="ARBA00022777"/>
    </source>
</evidence>
<dbReference type="PANTHER" id="PTHR24421">
    <property type="entry name" value="NITRATE/NITRITE SENSOR PROTEIN NARX-RELATED"/>
    <property type="match status" value="1"/>
</dbReference>
<keyword evidence="6" id="KW-0418">Kinase</keyword>
<dbReference type="Pfam" id="PF02518">
    <property type="entry name" value="HATPase_c"/>
    <property type="match status" value="1"/>
</dbReference>
<dbReference type="CDD" id="cd16917">
    <property type="entry name" value="HATPase_UhpB-NarQ-NarX-like"/>
    <property type="match status" value="1"/>
</dbReference>
<dbReference type="GO" id="GO:0000155">
    <property type="term" value="F:phosphorelay sensor kinase activity"/>
    <property type="evidence" value="ECO:0007669"/>
    <property type="project" value="InterPro"/>
</dbReference>
<evidence type="ECO:0000256" key="7">
    <source>
        <dbReference type="ARBA" id="ARBA00022840"/>
    </source>
</evidence>
<evidence type="ECO:0000256" key="5">
    <source>
        <dbReference type="ARBA" id="ARBA00022741"/>
    </source>
</evidence>
<dbReference type="InterPro" id="IPR050482">
    <property type="entry name" value="Sensor_HK_TwoCompSys"/>
</dbReference>
<dbReference type="AlphaFoldDB" id="A0A291QYA7"/>
<keyword evidence="9" id="KW-0472">Membrane</keyword>
<proteinExistence type="predicted"/>
<feature type="transmembrane region" description="Helical" evidence="9">
    <location>
        <begin position="7"/>
        <end position="29"/>
    </location>
</feature>
<evidence type="ECO:0000256" key="9">
    <source>
        <dbReference type="SAM" id="Phobius"/>
    </source>
</evidence>
<dbReference type="GO" id="GO:0016020">
    <property type="term" value="C:membrane"/>
    <property type="evidence" value="ECO:0007669"/>
    <property type="project" value="InterPro"/>
</dbReference>
<sequence length="258" mass="28780">MQEITENIYVLVTLVMGGTFLLAVSFLLIHANNQNKILKQQQVIQQSELQHQKEIMGAIYASQEEERKRIGSDLHDSVGAALSSLRMVIESMPESAGTGLRSQCKEIIDRIIVDTRNISHNLSPVTLNLYGLPEAIEDLADVINNGGQFQVNIENQADESLAKLSRSTELSIYRILEELFNNTIKHSGGSQIAIRIWEEGNRLQLSYSDNGKGLKDLNNSKGMGMANIKNRLDVINATYTFSAPNEFRFNITCSIPIQ</sequence>
<evidence type="ECO:0000256" key="3">
    <source>
        <dbReference type="ARBA" id="ARBA00022553"/>
    </source>
</evidence>
<evidence type="ECO:0000259" key="10">
    <source>
        <dbReference type="Pfam" id="PF02518"/>
    </source>
</evidence>
<dbReference type="InterPro" id="IPR036890">
    <property type="entry name" value="HATPase_C_sf"/>
</dbReference>
<evidence type="ECO:0000313" key="13">
    <source>
        <dbReference type="Proteomes" id="UP000220133"/>
    </source>
</evidence>
<evidence type="ECO:0000256" key="4">
    <source>
        <dbReference type="ARBA" id="ARBA00022679"/>
    </source>
</evidence>
<evidence type="ECO:0000313" key="12">
    <source>
        <dbReference type="EMBL" id="ATL48862.1"/>
    </source>
</evidence>
<organism evidence="12 13">
    <name type="scientific">Chitinophaga caeni</name>
    <dbReference type="NCBI Taxonomy" id="2029983"/>
    <lineage>
        <taxon>Bacteria</taxon>
        <taxon>Pseudomonadati</taxon>
        <taxon>Bacteroidota</taxon>
        <taxon>Chitinophagia</taxon>
        <taxon>Chitinophagales</taxon>
        <taxon>Chitinophagaceae</taxon>
        <taxon>Chitinophaga</taxon>
    </lineage>
</organism>
<keyword evidence="9" id="KW-1133">Transmembrane helix</keyword>
<dbReference type="GO" id="GO:0046983">
    <property type="term" value="F:protein dimerization activity"/>
    <property type="evidence" value="ECO:0007669"/>
    <property type="project" value="InterPro"/>
</dbReference>
<dbReference type="EC" id="2.7.13.3" evidence="2"/>
<accession>A0A291QYA7</accession>
<evidence type="ECO:0000256" key="1">
    <source>
        <dbReference type="ARBA" id="ARBA00000085"/>
    </source>
</evidence>
<protein>
    <recommendedName>
        <fullName evidence="2">histidine kinase</fullName>
        <ecNumber evidence="2">2.7.13.3</ecNumber>
    </recommendedName>
</protein>
<dbReference type="OrthoDB" id="5401121at2"/>
<dbReference type="Pfam" id="PF07730">
    <property type="entry name" value="HisKA_3"/>
    <property type="match status" value="1"/>
</dbReference>
<dbReference type="InterPro" id="IPR011712">
    <property type="entry name" value="Sig_transdc_His_kin_sub3_dim/P"/>
</dbReference>
<gene>
    <name evidence="12" type="ORF">COR50_17760</name>
</gene>
<dbReference type="Gene3D" id="3.30.565.10">
    <property type="entry name" value="Histidine kinase-like ATPase, C-terminal domain"/>
    <property type="match status" value="1"/>
</dbReference>
<comment type="catalytic activity">
    <reaction evidence="1">
        <text>ATP + protein L-histidine = ADP + protein N-phospho-L-histidine.</text>
        <dbReference type="EC" id="2.7.13.3"/>
    </reaction>
</comment>
<keyword evidence="3" id="KW-0597">Phosphoprotein</keyword>
<name>A0A291QYA7_9BACT</name>
<keyword evidence="5" id="KW-0547">Nucleotide-binding</keyword>
<dbReference type="PANTHER" id="PTHR24421:SF10">
    <property type="entry name" value="NITRATE_NITRITE SENSOR PROTEIN NARQ"/>
    <property type="match status" value="1"/>
</dbReference>
<keyword evidence="7" id="KW-0067">ATP-binding</keyword>
<evidence type="ECO:0000256" key="8">
    <source>
        <dbReference type="ARBA" id="ARBA00023012"/>
    </source>
</evidence>
<keyword evidence="9" id="KW-0812">Transmembrane</keyword>
<feature type="domain" description="Histidine kinase/HSP90-like ATPase" evidence="10">
    <location>
        <begin position="169"/>
        <end position="230"/>
    </location>
</feature>
<keyword evidence="4" id="KW-0808">Transferase</keyword>